<reference evidence="6 7" key="1">
    <citation type="submission" date="2012-01" db="EMBL/GenBank/DDBJ databases">
        <title>The Genome Sequence of Odoribacter laneus YIT 12061.</title>
        <authorList>
            <consortium name="The Broad Institute Genome Sequencing Platform"/>
            <person name="Earl A."/>
            <person name="Ward D."/>
            <person name="Feldgarden M."/>
            <person name="Gevers D."/>
            <person name="Morotomi M."/>
            <person name="Young S.K."/>
            <person name="Zeng Q."/>
            <person name="Gargeya S."/>
            <person name="Fitzgerald M."/>
            <person name="Haas B."/>
            <person name="Abouelleil A."/>
            <person name="Alvarado L."/>
            <person name="Arachchi H.M."/>
            <person name="Berlin A."/>
            <person name="Chapman S.B."/>
            <person name="Gearin G."/>
            <person name="Goldberg J."/>
            <person name="Griggs A."/>
            <person name="Gujja S."/>
            <person name="Hansen M."/>
            <person name="Heiman D."/>
            <person name="Howarth C."/>
            <person name="Larimer J."/>
            <person name="Lui A."/>
            <person name="MacDonald P.J.P."/>
            <person name="McCowen C."/>
            <person name="Montmayeur A."/>
            <person name="Murphy C."/>
            <person name="Neiman D."/>
            <person name="Pearson M."/>
            <person name="Priest M."/>
            <person name="Roberts A."/>
            <person name="Saif S."/>
            <person name="Shea T."/>
            <person name="Sisk P."/>
            <person name="Stolte C."/>
            <person name="Sykes S."/>
            <person name="Wortman J."/>
            <person name="Nusbaum C."/>
            <person name="Birren B."/>
        </authorList>
    </citation>
    <scope>NUCLEOTIDE SEQUENCE [LARGE SCALE GENOMIC DNA]</scope>
    <source>
        <strain evidence="6 7">YIT 12061</strain>
    </source>
</reference>
<evidence type="ECO:0000256" key="4">
    <source>
        <dbReference type="ARBA" id="ARBA00023136"/>
    </source>
</evidence>
<sequence>MSGCLLVLLILYASLHSSYVQTYLVRLFTDKIEQTTGVKIQIGGVDFRPMKSLILNDVLLKDYRNDTLLYCENFRVKIDSFRFSTQSFTVRDITFERAYFNLWIVRGEGEEEAKMNLDVFLNSLQKGSEKHPETLSGSSNWTVNLRKIQVRDSRVVYKENEYEPVDYGINWTDIECRQVNVDITEPDFSGGKFAVRISGLSLEEKSGFGIRDMGGLVTAADSNLLIQECKIYTERSFLDLEKLEFNWIPGRRYWRNFTTKMQQYYRLGNSEVSFIDLAYFNGILRGIDNTVKCRGIVSNTVNRIEGHQLVFALGKDSHFRGSFKSHGLPDVWNTVFEIHLQDAYLSPEDLETIYLPWFEQNIKVPAPLHHLPRFELDGTFKGKITDFIFLVSSRTEGLKGDLKLVYAPYGADSLGCSKISGDFDFPVVHFGKLGGTDLLKYGSMNGNYEGYMDDSHTTVDLWSKMPFLQVGQGKFRNASVSLSVKDDVSNILYSLDNDSVRFTAALNYNPRGGVDFWGAKGFVEVNNLSDFGWALTEGKETVKTDFDLVFAEQNKHNHFFNFTLSDFSYTGPQGHFSLDNVGLENRLDNGYYMTSLLSDVADAQIEGHYTGVYPLAFTEKLIQSYLPAFRQKKRKLSKEENIDFRYDIVVKDVRKVLKALYPQFNISEGSKIAAYYGKDKAIHLKMNADTLQYRDFCLTASEINMEGDAERLQLVYTADKFEYGDMSRLYNVRNTLALGDNNVSNKLIWSNWETQTYSGELSADIRFVPQGEADYLTEICINPGVIILSDNVWQVGKSRIKAEDKEIDIEDFRISKGNQFLSVNGSISKNPEKELSIQVNQFDLAEFSRILTDNRLNLFGMASGEVIVQDYYKDNLLYSDVKVENWGITRDTLGTLRLLSAWDVDSNAVILRAKNEVGSAIPLQVSGYYQPLTDQVNVDIQLSEIGLDRLGRYASDYFTESKGGISGRIRLSGPSAHPDFSGRLFLDSVYLHLRDMNTSFFMNDSIYIDRSDFILKDFVVKDIQNNVSVCSGRYRFWEKRYDLNITSRNFLLLNTSSSQNESFYGTVYISGLTNINNREDMTNITVNVRPEKNSRLFIPLTSALLEEDGNFLHFINPNQPSRRRGSIPNNSNNLTLNANLELNDNLEVQVVFDPTIGDILRTKGNGDIKVTLDQDGLINMFGEYKISKGDYLFTLSNLLNKKFILTPGGSISWNGSPYDATIDINAIYNLKTSLYELLTSSNSNTDRSTKVPVECILNLSDNLTNPLVKFNINFPTLDTQTKGFVQSLFASQDEINKQVFSLLILNKFYTPDYMNSTDMAERNAGYQAGVTTATELVSNQLSRWLSQISNNFDIGFSYRPGDNITTNEIEVALSTQILNDRVTLSANGNVDVGGTKNVTSNSTNSSNIAGDFDVEVKLNKQGTLKLKAYSHTDEKIVYNATETIQGVGVSYQETFDTFRELLHRYFAFLRKKK</sequence>
<keyword evidence="2" id="KW-0812">Transmembrane</keyword>
<feature type="domain" description="Translocation and assembly module TamB C-terminal" evidence="5">
    <location>
        <begin position="1036"/>
        <end position="1455"/>
    </location>
</feature>
<dbReference type="GeneID" id="98070433"/>
<keyword evidence="3" id="KW-1133">Transmembrane helix</keyword>
<comment type="subcellular location">
    <subcellularLocation>
        <location evidence="1">Membrane</location>
        <topology evidence="1">Single-pass membrane protein</topology>
    </subcellularLocation>
</comment>
<proteinExistence type="predicted"/>
<dbReference type="Proteomes" id="UP000004892">
    <property type="component" value="Unassembled WGS sequence"/>
</dbReference>
<dbReference type="GO" id="GO:0009306">
    <property type="term" value="P:protein secretion"/>
    <property type="evidence" value="ECO:0007669"/>
    <property type="project" value="InterPro"/>
</dbReference>
<evidence type="ECO:0000256" key="2">
    <source>
        <dbReference type="ARBA" id="ARBA00022692"/>
    </source>
</evidence>
<evidence type="ECO:0000256" key="1">
    <source>
        <dbReference type="ARBA" id="ARBA00004167"/>
    </source>
</evidence>
<keyword evidence="7" id="KW-1185">Reference proteome</keyword>
<organism evidence="6 7">
    <name type="scientific">Odoribacter laneus YIT 12061</name>
    <dbReference type="NCBI Taxonomy" id="742817"/>
    <lineage>
        <taxon>Bacteria</taxon>
        <taxon>Pseudomonadati</taxon>
        <taxon>Bacteroidota</taxon>
        <taxon>Bacteroidia</taxon>
        <taxon>Bacteroidales</taxon>
        <taxon>Odoribacteraceae</taxon>
        <taxon>Odoribacter</taxon>
    </lineage>
</organism>
<dbReference type="RefSeq" id="WP_009138054.1">
    <property type="nucleotide sequence ID" value="NZ_JH594598.1"/>
</dbReference>
<dbReference type="eggNOG" id="COG2911">
    <property type="taxonomic scope" value="Bacteria"/>
</dbReference>
<dbReference type="HOGENOM" id="CLU_002997_1_1_10"/>
<dbReference type="Pfam" id="PF04357">
    <property type="entry name" value="TamB"/>
    <property type="match status" value="1"/>
</dbReference>
<evidence type="ECO:0000256" key="3">
    <source>
        <dbReference type="ARBA" id="ARBA00022989"/>
    </source>
</evidence>
<comment type="caution">
    <text evidence="6">The sequence shown here is derived from an EMBL/GenBank/DDBJ whole genome shotgun (WGS) entry which is preliminary data.</text>
</comment>
<dbReference type="EMBL" id="ADMC01000033">
    <property type="protein sequence ID" value="EHP45270.1"/>
    <property type="molecule type" value="Genomic_DNA"/>
</dbReference>
<evidence type="ECO:0000313" key="6">
    <source>
        <dbReference type="EMBL" id="EHP45270.1"/>
    </source>
</evidence>
<evidence type="ECO:0000259" key="5">
    <source>
        <dbReference type="Pfam" id="PF04357"/>
    </source>
</evidence>
<gene>
    <name evidence="6" type="ORF">HMPREF9449_02911</name>
</gene>
<protein>
    <recommendedName>
        <fullName evidence="5">Translocation and assembly module TamB C-terminal domain-containing protein</fullName>
    </recommendedName>
</protein>
<dbReference type="PANTHER" id="PTHR36985">
    <property type="entry name" value="TRANSLOCATION AND ASSEMBLY MODULE SUBUNIT TAMB"/>
    <property type="match status" value="1"/>
</dbReference>
<dbReference type="PATRIC" id="fig|742817.3.peg.3113"/>
<dbReference type="GO" id="GO:0005886">
    <property type="term" value="C:plasma membrane"/>
    <property type="evidence" value="ECO:0007669"/>
    <property type="project" value="InterPro"/>
</dbReference>
<name>H1DKX5_9BACT</name>
<evidence type="ECO:0000313" key="7">
    <source>
        <dbReference type="Proteomes" id="UP000004892"/>
    </source>
</evidence>
<dbReference type="PANTHER" id="PTHR36985:SF1">
    <property type="entry name" value="TRANSLOCATION AND ASSEMBLY MODULE SUBUNIT TAMB"/>
    <property type="match status" value="1"/>
</dbReference>
<accession>H1DKX5</accession>
<dbReference type="InterPro" id="IPR007452">
    <property type="entry name" value="TamB_C"/>
</dbReference>
<dbReference type="STRING" id="742817.HMPREF9449_02911"/>
<keyword evidence="4" id="KW-0472">Membrane</keyword>